<proteinExistence type="predicted"/>
<accession>A0A853G0L6</accession>
<dbReference type="InterPro" id="IPR005358">
    <property type="entry name" value="Puta_zinc/iron-chelating_dom"/>
</dbReference>
<dbReference type="EMBL" id="JACCEM010000002">
    <property type="protein sequence ID" value="NYT48371.1"/>
    <property type="molecule type" value="Genomic_DNA"/>
</dbReference>
<reference evidence="2 3" key="1">
    <citation type="submission" date="2020-07" db="EMBL/GenBank/DDBJ databases">
        <title>Taxonomic revisions and descriptions of new bacterial species based on genomic comparisons in the high-G+C-content subgroup of the family Alcaligenaceae.</title>
        <authorList>
            <person name="Szabo A."/>
            <person name="Felfoldi T."/>
        </authorList>
    </citation>
    <scope>NUCLEOTIDE SEQUENCE [LARGE SCALE GENOMIC DNA]</scope>
    <source>
        <strain evidence="2 3">LMG 24012</strain>
    </source>
</reference>
<feature type="region of interest" description="Disordered" evidence="1">
    <location>
        <begin position="134"/>
        <end position="158"/>
    </location>
</feature>
<comment type="caution">
    <text evidence="2">The sequence shown here is derived from an EMBL/GenBank/DDBJ whole genome shotgun (WGS) entry which is preliminary data.</text>
</comment>
<sequence length="158" mass="16940">MLDERSFLAQVSRLSPRGRSAANDDVHTNPCLSCGACCAHFRVSFYCGEIAGEAGGTVPPELVTQVGPLRACMKGTEHGGQRCVALRGELGREGIHCAIYEQRPSPCREFPAWLDDGSPNPDCRRVRMKFGLPPLPAITKDDGLDPGNTPPQHGDVAA</sequence>
<evidence type="ECO:0000313" key="2">
    <source>
        <dbReference type="EMBL" id="NYT48371.1"/>
    </source>
</evidence>
<dbReference type="Proteomes" id="UP000559809">
    <property type="component" value="Unassembled WGS sequence"/>
</dbReference>
<protein>
    <submittedName>
        <fullName evidence="2">YkgJ family cysteine cluster protein</fullName>
    </submittedName>
</protein>
<evidence type="ECO:0000313" key="3">
    <source>
        <dbReference type="Proteomes" id="UP000559809"/>
    </source>
</evidence>
<keyword evidence="3" id="KW-1185">Reference proteome</keyword>
<organism evidence="2 3">
    <name type="scientific">Parapusillimonas granuli</name>
    <dbReference type="NCBI Taxonomy" id="380911"/>
    <lineage>
        <taxon>Bacteria</taxon>
        <taxon>Pseudomonadati</taxon>
        <taxon>Pseudomonadota</taxon>
        <taxon>Betaproteobacteria</taxon>
        <taxon>Burkholderiales</taxon>
        <taxon>Alcaligenaceae</taxon>
        <taxon>Parapusillimonas</taxon>
    </lineage>
</organism>
<evidence type="ECO:0000256" key="1">
    <source>
        <dbReference type="SAM" id="MobiDB-lite"/>
    </source>
</evidence>
<dbReference type="AlphaFoldDB" id="A0A853G0L6"/>
<name>A0A853G0L6_9BURK</name>
<gene>
    <name evidence="2" type="ORF">H0A72_03515</name>
</gene>
<dbReference type="Pfam" id="PF03692">
    <property type="entry name" value="CxxCxxCC"/>
    <property type="match status" value="1"/>
</dbReference>